<gene>
    <name evidence="3" type="ORF">ACFPFX_25750</name>
</gene>
<evidence type="ECO:0000313" key="3">
    <source>
        <dbReference type="EMBL" id="MFC4959700.1"/>
    </source>
</evidence>
<name>A0ABV9UWF5_9ACTN</name>
<accession>A0ABV9UWF5</accession>
<evidence type="ECO:0000313" key="4">
    <source>
        <dbReference type="Proteomes" id="UP001595834"/>
    </source>
</evidence>
<dbReference type="PANTHER" id="PTHR34293">
    <property type="entry name" value="HTH-TYPE TRANSCRIPTIONAL REGULATOR TRMBL2"/>
    <property type="match status" value="1"/>
</dbReference>
<dbReference type="RefSeq" id="WP_344380881.1">
    <property type="nucleotide sequence ID" value="NZ_BAAASQ010000057.1"/>
</dbReference>
<evidence type="ECO:0000259" key="2">
    <source>
        <dbReference type="PROSITE" id="PS50043"/>
    </source>
</evidence>
<reference evidence="4" key="1">
    <citation type="journal article" date="2019" name="Int. J. Syst. Evol. Microbiol.">
        <title>The Global Catalogue of Microorganisms (GCM) 10K type strain sequencing project: providing services to taxonomists for standard genome sequencing and annotation.</title>
        <authorList>
            <consortium name="The Broad Institute Genomics Platform"/>
            <consortium name="The Broad Institute Genome Sequencing Center for Infectious Disease"/>
            <person name="Wu L."/>
            <person name="Ma J."/>
        </authorList>
    </citation>
    <scope>NUCLEOTIDE SEQUENCE [LARGE SCALE GENOMIC DNA]</scope>
    <source>
        <strain evidence="4">CCM 7224</strain>
    </source>
</reference>
<dbReference type="Gene3D" id="1.10.10.10">
    <property type="entry name" value="Winged helix-like DNA-binding domain superfamily/Winged helix DNA-binding domain"/>
    <property type="match status" value="1"/>
</dbReference>
<protein>
    <submittedName>
        <fullName evidence="3">LuxR C-terminal-related transcriptional regulator</fullName>
    </submittedName>
</protein>
<dbReference type="InterPro" id="IPR051797">
    <property type="entry name" value="TrmB-like"/>
</dbReference>
<dbReference type="InterPro" id="IPR016032">
    <property type="entry name" value="Sig_transdc_resp-reg_C-effctor"/>
</dbReference>
<dbReference type="InterPro" id="IPR000792">
    <property type="entry name" value="Tscrpt_reg_LuxR_C"/>
</dbReference>
<feature type="domain" description="HTH luxR-type" evidence="2">
    <location>
        <begin position="262"/>
        <end position="327"/>
    </location>
</feature>
<organism evidence="3 4">
    <name type="scientific">Streptomyces mauvecolor</name>
    <dbReference type="NCBI Taxonomy" id="58345"/>
    <lineage>
        <taxon>Bacteria</taxon>
        <taxon>Bacillati</taxon>
        <taxon>Actinomycetota</taxon>
        <taxon>Actinomycetes</taxon>
        <taxon>Kitasatosporales</taxon>
        <taxon>Streptomycetaceae</taxon>
        <taxon>Streptomyces</taxon>
    </lineage>
</organism>
<dbReference type="Proteomes" id="UP001595834">
    <property type="component" value="Unassembled WGS sequence"/>
</dbReference>
<dbReference type="PANTHER" id="PTHR34293:SF1">
    <property type="entry name" value="HTH-TYPE TRANSCRIPTIONAL REGULATOR TRMBL2"/>
    <property type="match status" value="1"/>
</dbReference>
<dbReference type="Pfam" id="PF00196">
    <property type="entry name" value="GerE"/>
    <property type="match status" value="1"/>
</dbReference>
<sequence length="381" mass="40401">MSLDGKFAADVYAWILQQPSATAEDVQKQFDVPRYQAERILWQLAELRLVSNPEEGPVVGTGPSRAHAELIEPMEREICERRLALSEFQARLKHFGDVFDMVQRSGLRHESSGGAVTLRGGDELRHRLAEAAARCEGEALLMLSGDGALGEVVEACPLGLVGPVLGTLLRRGAAVRVVAPHTLRAHPRARAQLGGVAADGALVRTAPAPPEKLLLFDRSVAFVFPPAGEPTATLVQDSAMVAVLDRVYDSTWESGVELADGTVGYGEAFGAVQDAILELLATGRKDEVIARRLGMSERTFRRHVAALMDQLGVCSRFQAGVLAAQTGLVPDLHGAPGGHRTPPPSLLPGPRRLGTPQGAAALPERADAGPAGPAGAMQGMR</sequence>
<dbReference type="EMBL" id="JBHSIZ010000033">
    <property type="protein sequence ID" value="MFC4959700.1"/>
    <property type="molecule type" value="Genomic_DNA"/>
</dbReference>
<comment type="caution">
    <text evidence="3">The sequence shown here is derived from an EMBL/GenBank/DDBJ whole genome shotgun (WGS) entry which is preliminary data.</text>
</comment>
<dbReference type="CDD" id="cd06170">
    <property type="entry name" value="LuxR_C_like"/>
    <property type="match status" value="1"/>
</dbReference>
<proteinExistence type="predicted"/>
<feature type="region of interest" description="Disordered" evidence="1">
    <location>
        <begin position="332"/>
        <end position="381"/>
    </location>
</feature>
<feature type="compositionally biased region" description="Low complexity" evidence="1">
    <location>
        <begin position="368"/>
        <end position="381"/>
    </location>
</feature>
<evidence type="ECO:0000256" key="1">
    <source>
        <dbReference type="SAM" id="MobiDB-lite"/>
    </source>
</evidence>
<dbReference type="PROSITE" id="PS50043">
    <property type="entry name" value="HTH_LUXR_2"/>
    <property type="match status" value="1"/>
</dbReference>
<keyword evidence="4" id="KW-1185">Reference proteome</keyword>
<dbReference type="SMART" id="SM00421">
    <property type="entry name" value="HTH_LUXR"/>
    <property type="match status" value="1"/>
</dbReference>
<dbReference type="SUPFAM" id="SSF46894">
    <property type="entry name" value="C-terminal effector domain of the bipartite response regulators"/>
    <property type="match status" value="1"/>
</dbReference>
<dbReference type="InterPro" id="IPR036388">
    <property type="entry name" value="WH-like_DNA-bd_sf"/>
</dbReference>